<evidence type="ECO:0000256" key="1">
    <source>
        <dbReference type="ARBA" id="ARBA00013279"/>
    </source>
</evidence>
<proteinExistence type="predicted"/>
<dbReference type="PANTHER" id="PTHR46640">
    <property type="entry name" value="TRIACYLGLYCEROL LIPASE, PUTATIVE (AFU_ORTHOLOGUE AFUA_6G06510)-RELATED"/>
    <property type="match status" value="1"/>
</dbReference>
<accession>A0AAN6D613</accession>
<dbReference type="InterPro" id="IPR029058">
    <property type="entry name" value="AB_hydrolase_fold"/>
</dbReference>
<keyword evidence="3" id="KW-0732">Signal</keyword>
<dbReference type="PANTHER" id="PTHR46640:SF3">
    <property type="entry name" value="LIPASE LIH1-RELATED"/>
    <property type="match status" value="1"/>
</dbReference>
<dbReference type="EC" id="3.1.1.3" evidence="1"/>
<feature type="chain" id="PRO_5042823723" description="triacylglycerol lipase" evidence="3">
    <location>
        <begin position="19"/>
        <end position="411"/>
    </location>
</feature>
<feature type="signal peptide" evidence="3">
    <location>
        <begin position="1"/>
        <end position="18"/>
    </location>
</feature>
<dbReference type="SUPFAM" id="SSF53474">
    <property type="entry name" value="alpha/beta-Hydrolases"/>
    <property type="match status" value="1"/>
</dbReference>
<dbReference type="Proteomes" id="UP000738402">
    <property type="component" value="Unassembled WGS sequence"/>
</dbReference>
<evidence type="ECO:0000313" key="6">
    <source>
        <dbReference type="Proteomes" id="UP000738402"/>
    </source>
</evidence>
<feature type="domain" description="Fungal lipase-type" evidence="4">
    <location>
        <begin position="155"/>
        <end position="322"/>
    </location>
</feature>
<evidence type="ECO:0000313" key="5">
    <source>
        <dbReference type="EMBL" id="KAG7727961.1"/>
    </source>
</evidence>
<dbReference type="AlphaFoldDB" id="A0AAN6D613"/>
<comment type="caution">
    <text evidence="5">The sequence shown here is derived from an EMBL/GenBank/DDBJ whole genome shotgun (WGS) entry which is preliminary data.</text>
</comment>
<dbReference type="GO" id="GO:0006629">
    <property type="term" value="P:lipid metabolic process"/>
    <property type="evidence" value="ECO:0007669"/>
    <property type="project" value="InterPro"/>
</dbReference>
<dbReference type="CDD" id="cd00519">
    <property type="entry name" value="Lipase_3"/>
    <property type="match status" value="1"/>
</dbReference>
<dbReference type="InterPro" id="IPR051299">
    <property type="entry name" value="AB_hydrolase_lip/est"/>
</dbReference>
<sequence length="411" mass="47212">MIFPTVAVLVYVIGYATAVAGSQSLSSSRRTLYREYKNQLDASLEKLPSGNTLDDEELYDNYIKQSAGYCQVSYCLNDEGGLAELKDNQFIFPDQLVPYTPIDYKEKFVDSTGNTNIRYNLTKLFDNVEESGRIITHGGGEGYMLLDHKLRTINIVFRGTRQFSQWYTNLHFKPGRYRPVMNSSAYWDQISYSRKKVLQENMVRNMEHHNYFDCSLSYAHAGFTFVARGMALQVHNELFKWLQEFPDYRVLVTGHSMGGALAQMTSLDLHILGIDNFMVSFNAPSVFSHTLAAAYNSLVDQSSNSAALRVYHFYDLVPRILPYSMYRHVGVPIVTFKRELPHAYTDFRVSANSRLYGSSQELELADVNETSSFLAQGINDYLKELWRRRPEVLDPFYHRHLVVFFAACNEC</sequence>
<organism evidence="5 6">
    <name type="scientific">Ogataea haglerorum</name>
    <dbReference type="NCBI Taxonomy" id="1937702"/>
    <lineage>
        <taxon>Eukaryota</taxon>
        <taxon>Fungi</taxon>
        <taxon>Dikarya</taxon>
        <taxon>Ascomycota</taxon>
        <taxon>Saccharomycotina</taxon>
        <taxon>Pichiomycetes</taxon>
        <taxon>Pichiales</taxon>
        <taxon>Pichiaceae</taxon>
        <taxon>Ogataea</taxon>
    </lineage>
</organism>
<dbReference type="InterPro" id="IPR002921">
    <property type="entry name" value="Fungal_lipase-type"/>
</dbReference>
<reference evidence="5" key="1">
    <citation type="journal article" date="2021" name="G3 (Bethesda)">
        <title>Genomic diversity, chromosomal rearrangements, and interspecies hybridization in the ogataea polymorpha species complex.</title>
        <authorList>
            <person name="Hanson S.J."/>
            <person name="Cinneide E.O."/>
            <person name="Salzberg L.I."/>
            <person name="Wolfe K.H."/>
            <person name="McGowan J."/>
            <person name="Fitzpatrick D.A."/>
            <person name="Matlin K."/>
        </authorList>
    </citation>
    <scope>NUCLEOTIDE SEQUENCE</scope>
    <source>
        <strain evidence="5">83-405-1</strain>
    </source>
</reference>
<evidence type="ECO:0000256" key="2">
    <source>
        <dbReference type="ARBA" id="ARBA00022801"/>
    </source>
</evidence>
<name>A0AAN6D613_9ASCO</name>
<keyword evidence="2" id="KW-0378">Hydrolase</keyword>
<dbReference type="Pfam" id="PF01764">
    <property type="entry name" value="Lipase_3"/>
    <property type="match status" value="1"/>
</dbReference>
<evidence type="ECO:0000256" key="3">
    <source>
        <dbReference type="SAM" id="SignalP"/>
    </source>
</evidence>
<dbReference type="GO" id="GO:0004806">
    <property type="term" value="F:triacylglycerol lipase activity"/>
    <property type="evidence" value="ECO:0007669"/>
    <property type="project" value="UniProtKB-EC"/>
</dbReference>
<dbReference type="Gene3D" id="3.40.50.1820">
    <property type="entry name" value="alpha/beta hydrolase"/>
    <property type="match status" value="1"/>
</dbReference>
<evidence type="ECO:0000259" key="4">
    <source>
        <dbReference type="Pfam" id="PF01764"/>
    </source>
</evidence>
<dbReference type="EMBL" id="JAHLUH010000005">
    <property type="protein sequence ID" value="KAG7727961.1"/>
    <property type="molecule type" value="Genomic_DNA"/>
</dbReference>
<protein>
    <recommendedName>
        <fullName evidence="1">triacylglycerol lipase</fullName>
        <ecNumber evidence="1">3.1.1.3</ecNumber>
    </recommendedName>
</protein>
<gene>
    <name evidence="5" type="ORF">KL933_002087</name>
</gene>